<keyword evidence="2" id="KW-1185">Reference proteome</keyword>
<dbReference type="Proteomes" id="UP001596233">
    <property type="component" value="Unassembled WGS sequence"/>
</dbReference>
<dbReference type="RefSeq" id="WP_379235893.1">
    <property type="nucleotide sequence ID" value="NZ_JBHSTE010000004.1"/>
</dbReference>
<proteinExistence type="predicted"/>
<dbReference type="EMBL" id="JBHSTE010000004">
    <property type="protein sequence ID" value="MFC6333498.1"/>
    <property type="molecule type" value="Genomic_DNA"/>
</dbReference>
<dbReference type="InterPro" id="IPR013780">
    <property type="entry name" value="Glyco_hydro_b"/>
</dbReference>
<accession>A0ABW1V6B6</accession>
<gene>
    <name evidence="1" type="ORF">ACFP56_12785</name>
</gene>
<evidence type="ECO:0000313" key="1">
    <source>
        <dbReference type="EMBL" id="MFC6333498.1"/>
    </source>
</evidence>
<name>A0ABW1V6B6_9BACL</name>
<protein>
    <submittedName>
        <fullName evidence="1">Uncharacterized protein</fullName>
    </submittedName>
</protein>
<evidence type="ECO:0000313" key="2">
    <source>
        <dbReference type="Proteomes" id="UP001596233"/>
    </source>
</evidence>
<sequence length="62" mass="6986">MRWPEDHRAFIRTLTPADQVKSVRLLGVGEVPFEQSYGALIVSLSDKRPTPYVNCLAIELNS</sequence>
<organism evidence="1 2">
    <name type="scientific">Paenibacillus septentrionalis</name>
    <dbReference type="NCBI Taxonomy" id="429342"/>
    <lineage>
        <taxon>Bacteria</taxon>
        <taxon>Bacillati</taxon>
        <taxon>Bacillota</taxon>
        <taxon>Bacilli</taxon>
        <taxon>Bacillales</taxon>
        <taxon>Paenibacillaceae</taxon>
        <taxon>Paenibacillus</taxon>
    </lineage>
</organism>
<comment type="caution">
    <text evidence="1">The sequence shown here is derived from an EMBL/GenBank/DDBJ whole genome shotgun (WGS) entry which is preliminary data.</text>
</comment>
<reference evidence="2" key="1">
    <citation type="journal article" date="2019" name="Int. J. Syst. Evol. Microbiol.">
        <title>The Global Catalogue of Microorganisms (GCM) 10K type strain sequencing project: providing services to taxonomists for standard genome sequencing and annotation.</title>
        <authorList>
            <consortium name="The Broad Institute Genomics Platform"/>
            <consortium name="The Broad Institute Genome Sequencing Center for Infectious Disease"/>
            <person name="Wu L."/>
            <person name="Ma J."/>
        </authorList>
    </citation>
    <scope>NUCLEOTIDE SEQUENCE [LARGE SCALE GENOMIC DNA]</scope>
    <source>
        <strain evidence="2">PCU 280</strain>
    </source>
</reference>
<dbReference type="Gene3D" id="2.60.40.1180">
    <property type="entry name" value="Golgi alpha-mannosidase II"/>
    <property type="match status" value="1"/>
</dbReference>